<keyword evidence="4 6" id="KW-1133">Transmembrane helix</keyword>
<evidence type="ECO:0000256" key="2">
    <source>
        <dbReference type="ARBA" id="ARBA00009172"/>
    </source>
</evidence>
<evidence type="ECO:0000313" key="7">
    <source>
        <dbReference type="EMBL" id="ELR11219.1"/>
    </source>
</evidence>
<feature type="transmembrane region" description="Helical" evidence="6">
    <location>
        <begin position="355"/>
        <end position="374"/>
    </location>
</feature>
<feature type="transmembrane region" description="Helical" evidence="6">
    <location>
        <begin position="322"/>
        <end position="343"/>
    </location>
</feature>
<feature type="transmembrane region" description="Helical" evidence="6">
    <location>
        <begin position="33"/>
        <end position="53"/>
    </location>
</feature>
<feature type="transmembrane region" description="Helical" evidence="6">
    <location>
        <begin position="120"/>
        <end position="142"/>
    </location>
</feature>
<keyword evidence="5 6" id="KW-0472">Membrane</keyword>
<dbReference type="Pfam" id="PF05978">
    <property type="entry name" value="UNC-93"/>
    <property type="match status" value="1"/>
</dbReference>
<dbReference type="RefSeq" id="XP_004333232.1">
    <property type="nucleotide sequence ID" value="XM_004333184.1"/>
</dbReference>
<evidence type="ECO:0000313" key="8">
    <source>
        <dbReference type="Proteomes" id="UP000011083"/>
    </source>
</evidence>
<dbReference type="SUPFAM" id="SSF103473">
    <property type="entry name" value="MFS general substrate transporter"/>
    <property type="match status" value="1"/>
</dbReference>
<dbReference type="Gene3D" id="1.20.1250.20">
    <property type="entry name" value="MFS general substrate transporter like domains"/>
    <property type="match status" value="2"/>
</dbReference>
<feature type="transmembrane region" description="Helical" evidence="6">
    <location>
        <begin position="452"/>
        <end position="469"/>
    </location>
</feature>
<reference evidence="7 8" key="1">
    <citation type="journal article" date="2013" name="Genome Biol.">
        <title>Genome of Acanthamoeba castellanii highlights extensive lateral gene transfer and early evolution of tyrosine kinase signaling.</title>
        <authorList>
            <person name="Clarke M."/>
            <person name="Lohan A.J."/>
            <person name="Liu B."/>
            <person name="Lagkouvardos I."/>
            <person name="Roy S."/>
            <person name="Zafar N."/>
            <person name="Bertelli C."/>
            <person name="Schilde C."/>
            <person name="Kianianmomeni A."/>
            <person name="Burglin T.R."/>
            <person name="Frech C."/>
            <person name="Turcotte B."/>
            <person name="Kopec K.O."/>
            <person name="Synnott J.M."/>
            <person name="Choo C."/>
            <person name="Paponov I."/>
            <person name="Finkler A."/>
            <person name="Soon Heng Tan C."/>
            <person name="Hutchins A.P."/>
            <person name="Weinmeier T."/>
            <person name="Rattei T."/>
            <person name="Chu J.S."/>
            <person name="Gimenez G."/>
            <person name="Irimia M."/>
            <person name="Rigden D.J."/>
            <person name="Fitzpatrick D.A."/>
            <person name="Lorenzo-Morales J."/>
            <person name="Bateman A."/>
            <person name="Chiu C.H."/>
            <person name="Tang P."/>
            <person name="Hegemann P."/>
            <person name="Fromm H."/>
            <person name="Raoult D."/>
            <person name="Greub G."/>
            <person name="Miranda-Saavedra D."/>
            <person name="Chen N."/>
            <person name="Nash P."/>
            <person name="Ginger M.L."/>
            <person name="Horn M."/>
            <person name="Schaap P."/>
            <person name="Caler L."/>
            <person name="Loftus B."/>
        </authorList>
    </citation>
    <scope>NUCLEOTIDE SEQUENCE [LARGE SCALE GENOMIC DNA]</scope>
    <source>
        <strain evidence="7 8">Neff</strain>
    </source>
</reference>
<evidence type="ECO:0000256" key="1">
    <source>
        <dbReference type="ARBA" id="ARBA00004141"/>
    </source>
</evidence>
<feature type="transmembrane region" description="Helical" evidence="6">
    <location>
        <begin position="286"/>
        <end position="302"/>
    </location>
</feature>
<dbReference type="InterPro" id="IPR010291">
    <property type="entry name" value="Ion_channel_UNC-93"/>
</dbReference>
<keyword evidence="8" id="KW-1185">Reference proteome</keyword>
<evidence type="ECO:0000256" key="6">
    <source>
        <dbReference type="SAM" id="Phobius"/>
    </source>
</evidence>
<dbReference type="KEGG" id="acan:ACA1_389400"/>
<feature type="transmembrane region" description="Helical" evidence="6">
    <location>
        <begin position="97"/>
        <end position="114"/>
    </location>
</feature>
<dbReference type="OMA" id="NTACIIA"/>
<dbReference type="AlphaFoldDB" id="L8GED9"/>
<dbReference type="PANTHER" id="PTHR19444">
    <property type="entry name" value="UNC-93 RELATED"/>
    <property type="match status" value="1"/>
</dbReference>
<dbReference type="InterPro" id="IPR051951">
    <property type="entry name" value="UNC-93_regulatory"/>
</dbReference>
<feature type="transmembrane region" description="Helical" evidence="6">
    <location>
        <begin position="163"/>
        <end position="190"/>
    </location>
</feature>
<comment type="similarity">
    <text evidence="2">Belongs to the unc-93 family.</text>
</comment>
<gene>
    <name evidence="7" type="ORF">ACA1_389400</name>
</gene>
<evidence type="ECO:0000256" key="3">
    <source>
        <dbReference type="ARBA" id="ARBA00022692"/>
    </source>
</evidence>
<dbReference type="Proteomes" id="UP000011083">
    <property type="component" value="Unassembled WGS sequence"/>
</dbReference>
<dbReference type="InterPro" id="IPR036259">
    <property type="entry name" value="MFS_trans_sf"/>
</dbReference>
<dbReference type="GO" id="GO:0016020">
    <property type="term" value="C:membrane"/>
    <property type="evidence" value="ECO:0007669"/>
    <property type="project" value="UniProtKB-SubCell"/>
</dbReference>
<feature type="transmembrane region" description="Helical" evidence="6">
    <location>
        <begin position="202"/>
        <end position="221"/>
    </location>
</feature>
<comment type="subcellular location">
    <subcellularLocation>
        <location evidence="1">Membrane</location>
        <topology evidence="1">Multi-pass membrane protein</topology>
    </subcellularLocation>
</comment>
<name>L8GED9_ACACF</name>
<evidence type="ECO:0000256" key="5">
    <source>
        <dbReference type="ARBA" id="ARBA00023136"/>
    </source>
</evidence>
<feature type="transmembrane region" description="Helical" evidence="6">
    <location>
        <begin position="394"/>
        <end position="418"/>
    </location>
</feature>
<protein>
    <submittedName>
        <fullName evidence="7">Transporter, major facilitator subfamily protein</fullName>
    </submittedName>
</protein>
<organism evidence="7 8">
    <name type="scientific">Acanthamoeba castellanii (strain ATCC 30010 / Neff)</name>
    <dbReference type="NCBI Taxonomy" id="1257118"/>
    <lineage>
        <taxon>Eukaryota</taxon>
        <taxon>Amoebozoa</taxon>
        <taxon>Discosea</taxon>
        <taxon>Longamoebia</taxon>
        <taxon>Centramoebida</taxon>
        <taxon>Acanthamoebidae</taxon>
        <taxon>Acanthamoeba</taxon>
    </lineage>
</organism>
<accession>L8GED9</accession>
<dbReference type="PANTHER" id="PTHR19444:SF13">
    <property type="entry name" value="PROTEIN UNC-93 HOMOLOG A"/>
    <property type="match status" value="1"/>
</dbReference>
<feature type="transmembrane region" description="Helical" evidence="6">
    <location>
        <begin position="65"/>
        <end position="85"/>
    </location>
</feature>
<dbReference type="VEuPathDB" id="AmoebaDB:ACA1_389400"/>
<dbReference type="OrthoDB" id="196103at2759"/>
<dbReference type="GeneID" id="14911554"/>
<keyword evidence="3 6" id="KW-0812">Transmembrane</keyword>
<proteinExistence type="inferred from homology"/>
<feature type="transmembrane region" description="Helical" evidence="6">
    <location>
        <begin position="430"/>
        <end position="446"/>
    </location>
</feature>
<dbReference type="EMBL" id="KB008156">
    <property type="protein sequence ID" value="ELR11219.1"/>
    <property type="molecule type" value="Genomic_DNA"/>
</dbReference>
<sequence length="479" mass="52137">MKDEDGYDEDDEEEGLPLLPAIAARRREARTHLLNLAILSSGFFCIFFAFGTTQLLESSLIPGRLGYWCLASLYGTMCVSSLFLASPVAKALRERKALVLGAAAYVVFVAANLYPDWVTLIPASAVLGMGAGILWTAAGSYITAAGANYAEAKGKPPKSEMGLFNGIFAAARTWASVMGNVVASLIFIFGDRLGGEAKATKVLFYLFTAVGIAGVLVMLLLGDEKTFAAAAVVVEEKKSEDDTDDDAKAKAKTKRKSEDDLGEEKKVVFNMELVGKKARDLVALHRDPRLFLLIPLFFYSGYEQAFATGDFAKEVVKKHLDLSSIGFVFAWYCLVMTLCSALLGRLSDTVGRRLFLAVGVACHVPFYLFFGLLWPSEWVPEEVISQHPLSVYAAITLLSVGDSCFTTLPPILMSVFFTDNTEPAFANHKFYQSLGSVFGFILGPLITFPLKILLLSTGLFTATALMILLDRRFASIDKA</sequence>
<evidence type="ECO:0000256" key="4">
    <source>
        <dbReference type="ARBA" id="ARBA00022989"/>
    </source>
</evidence>